<dbReference type="PANTHER" id="PTHR43464">
    <property type="entry name" value="METHYLTRANSFERASE"/>
    <property type="match status" value="1"/>
</dbReference>
<evidence type="ECO:0000256" key="1">
    <source>
        <dbReference type="ARBA" id="ARBA00022603"/>
    </source>
</evidence>
<organism evidence="6 7">
    <name type="scientific">Syntrophotalea carbinolica (strain DSM 2380 / NBRC 103641 / GraBd1)</name>
    <name type="common">Pelobacter carbinolicus</name>
    <dbReference type="NCBI Taxonomy" id="338963"/>
    <lineage>
        <taxon>Bacteria</taxon>
        <taxon>Pseudomonadati</taxon>
        <taxon>Thermodesulfobacteriota</taxon>
        <taxon>Desulfuromonadia</taxon>
        <taxon>Desulfuromonadales</taxon>
        <taxon>Syntrophotaleaceae</taxon>
        <taxon>Syntrophotalea</taxon>
    </lineage>
</organism>
<proteinExistence type="predicted"/>
<dbReference type="CDD" id="cd02440">
    <property type="entry name" value="AdoMet_MTases"/>
    <property type="match status" value="1"/>
</dbReference>
<reference evidence="6 7" key="2">
    <citation type="journal article" date="2012" name="BMC Genomics">
        <title>The genome of Pelobacter carbinolicus reveals surprising metabolic capabilities and physiological features.</title>
        <authorList>
            <person name="Aklujkar M."/>
            <person name="Haveman S.A."/>
            <person name="Didonato R.Jr."/>
            <person name="Chertkov O."/>
            <person name="Han C.S."/>
            <person name="Land M.L."/>
            <person name="Brown P."/>
            <person name="Lovley D.R."/>
        </authorList>
    </citation>
    <scope>NUCLEOTIDE SEQUENCE [LARGE SCALE GENOMIC DNA]</scope>
    <source>
        <strain evidence="7">DSM 2380 / NBRC 103641 / GraBd1</strain>
    </source>
</reference>
<dbReference type="GO" id="GO:0032259">
    <property type="term" value="P:methylation"/>
    <property type="evidence" value="ECO:0007669"/>
    <property type="project" value="UniProtKB-KW"/>
</dbReference>
<dbReference type="AlphaFoldDB" id="Q3A757"/>
<keyword evidence="1 6" id="KW-0489">Methyltransferase</keyword>
<evidence type="ECO:0000313" key="6">
    <source>
        <dbReference type="EMBL" id="ABA87790.1"/>
    </source>
</evidence>
<evidence type="ECO:0000259" key="5">
    <source>
        <dbReference type="Pfam" id="PF13649"/>
    </source>
</evidence>
<dbReference type="SUPFAM" id="SSF53335">
    <property type="entry name" value="S-adenosyl-L-methionine-dependent methyltransferases"/>
    <property type="match status" value="1"/>
</dbReference>
<dbReference type="Proteomes" id="UP000002534">
    <property type="component" value="Chromosome"/>
</dbReference>
<keyword evidence="2 6" id="KW-0808">Transferase</keyword>
<evidence type="ECO:0000313" key="7">
    <source>
        <dbReference type="Proteomes" id="UP000002534"/>
    </source>
</evidence>
<dbReference type="Gene3D" id="3.40.50.150">
    <property type="entry name" value="Vaccinia Virus protein VP39"/>
    <property type="match status" value="1"/>
</dbReference>
<gene>
    <name evidence="6" type="ordered locus">Pcar_0530</name>
</gene>
<evidence type="ECO:0000256" key="2">
    <source>
        <dbReference type="ARBA" id="ARBA00022679"/>
    </source>
</evidence>
<dbReference type="KEGG" id="pca:Pcar_0530"/>
<reference evidence="7" key="1">
    <citation type="submission" date="2005-10" db="EMBL/GenBank/DDBJ databases">
        <title>Complete sequence of Pelobacter carbinolicus DSM 2380.</title>
        <authorList>
            <person name="Copeland A."/>
            <person name="Lucas S."/>
            <person name="Lapidus A."/>
            <person name="Barry K."/>
            <person name="Detter J.C."/>
            <person name="Glavina T."/>
            <person name="Hammon N."/>
            <person name="Israni S."/>
            <person name="Pitluck S."/>
            <person name="Chertkov O."/>
            <person name="Schmutz J."/>
            <person name="Larimer F."/>
            <person name="Land M."/>
            <person name="Kyrpides N."/>
            <person name="Ivanova N."/>
            <person name="Richardson P."/>
        </authorList>
    </citation>
    <scope>NUCLEOTIDE SEQUENCE [LARGE SCALE GENOMIC DNA]</scope>
    <source>
        <strain evidence="7">DSM 2380 / NBRC 103641 / GraBd1</strain>
    </source>
</reference>
<keyword evidence="7" id="KW-1185">Reference proteome</keyword>
<keyword evidence="3" id="KW-0949">S-adenosyl-L-methionine</keyword>
<sequence>MEGSERGNTLAKFEESRWADSNFSQDYRDNSDRYLPFRDQFIQVAKLGYKNFISKKNAASILDLGCGDGLFIYELAKASPFLNATLVDASSEMLSVAKARLSNKENIDFIKASFQQISDSDPLNKKFDFIYSSLAIHHLSFSEKKRLYSYIFDHLSPGGYFFNYDVVLSPTTMLEEWHLSLWREWIKSHSTIEVPNKFLNIPSKYKSNPDNVPDTLESQIKVLRNLGFQNVDCVFKYGIFSLFVGSRSKEKDNNSIHSDTDSAALHPCR</sequence>
<evidence type="ECO:0000256" key="3">
    <source>
        <dbReference type="ARBA" id="ARBA00022691"/>
    </source>
</evidence>
<feature type="region of interest" description="Disordered" evidence="4">
    <location>
        <begin position="249"/>
        <end position="269"/>
    </location>
</feature>
<dbReference type="InterPro" id="IPR041698">
    <property type="entry name" value="Methyltransf_25"/>
</dbReference>
<dbReference type="HOGENOM" id="CLU_081790_1_0_7"/>
<dbReference type="Pfam" id="PF13649">
    <property type="entry name" value="Methyltransf_25"/>
    <property type="match status" value="1"/>
</dbReference>
<dbReference type="GO" id="GO:0008168">
    <property type="term" value="F:methyltransferase activity"/>
    <property type="evidence" value="ECO:0007669"/>
    <property type="project" value="UniProtKB-KW"/>
</dbReference>
<dbReference type="eggNOG" id="COG2226">
    <property type="taxonomic scope" value="Bacteria"/>
</dbReference>
<dbReference type="EMBL" id="CP000142">
    <property type="protein sequence ID" value="ABA87790.1"/>
    <property type="molecule type" value="Genomic_DNA"/>
</dbReference>
<protein>
    <submittedName>
        <fullName evidence="6">SAM-dependent methyltransferase, type 12</fullName>
    </submittedName>
</protein>
<feature type="domain" description="Methyltransferase" evidence="5">
    <location>
        <begin position="61"/>
        <end position="159"/>
    </location>
</feature>
<dbReference type="PANTHER" id="PTHR43464:SF19">
    <property type="entry name" value="UBIQUINONE BIOSYNTHESIS O-METHYLTRANSFERASE, MITOCHONDRIAL"/>
    <property type="match status" value="1"/>
</dbReference>
<name>Q3A757_SYNC1</name>
<accession>Q3A757</accession>
<evidence type="ECO:0000256" key="4">
    <source>
        <dbReference type="SAM" id="MobiDB-lite"/>
    </source>
</evidence>
<dbReference type="InterPro" id="IPR029063">
    <property type="entry name" value="SAM-dependent_MTases_sf"/>
</dbReference>
<feature type="compositionally biased region" description="Basic and acidic residues" evidence="4">
    <location>
        <begin position="249"/>
        <end position="260"/>
    </location>
</feature>